<evidence type="ECO:0000256" key="7">
    <source>
        <dbReference type="ARBA" id="ARBA00052328"/>
    </source>
</evidence>
<dbReference type="InterPro" id="IPR035902">
    <property type="entry name" value="Nuc_phospho_transferase"/>
</dbReference>
<evidence type="ECO:0000256" key="2">
    <source>
        <dbReference type="ARBA" id="ARBA00022605"/>
    </source>
</evidence>
<keyword evidence="9" id="KW-0479">Metal-binding</keyword>
<dbReference type="PANTHER" id="PTHR43285:SF2">
    <property type="entry name" value="ANTHRANILATE PHOSPHORIBOSYLTRANSFERASE"/>
    <property type="match status" value="1"/>
</dbReference>
<feature type="domain" description="Glycosyl transferase family 3" evidence="10">
    <location>
        <begin position="72"/>
        <end position="321"/>
    </location>
</feature>
<comment type="function">
    <text evidence="9">Catalyzes the transfer of the phosphoribosyl group of 5-phosphorylribose-1-pyrophosphate (PRPP) to anthranilate to yield N-(5'-phosphoribosyl)-anthranilate (PRA).</text>
</comment>
<dbReference type="InterPro" id="IPR036320">
    <property type="entry name" value="Glycosyl_Trfase_fam3_N_dom_sf"/>
</dbReference>
<keyword evidence="5 9" id="KW-0822">Tryptophan biosynthesis</keyword>
<keyword evidence="3 9" id="KW-0328">Glycosyltransferase</keyword>
<dbReference type="GO" id="GO:0000287">
    <property type="term" value="F:magnesium ion binding"/>
    <property type="evidence" value="ECO:0007669"/>
    <property type="project" value="UniProtKB-UniRule"/>
</dbReference>
<dbReference type="Gene3D" id="3.40.1030.10">
    <property type="entry name" value="Nucleoside phosphorylase/phosphoribosyltransferase catalytic domain"/>
    <property type="match status" value="1"/>
</dbReference>
<dbReference type="Pfam" id="PF00591">
    <property type="entry name" value="Glycos_transf_3"/>
    <property type="match status" value="1"/>
</dbReference>
<comment type="catalytic activity">
    <reaction evidence="7 9">
        <text>N-(5-phospho-beta-D-ribosyl)anthranilate + diphosphate = 5-phospho-alpha-D-ribose 1-diphosphate + anthranilate</text>
        <dbReference type="Rhea" id="RHEA:11768"/>
        <dbReference type="ChEBI" id="CHEBI:16567"/>
        <dbReference type="ChEBI" id="CHEBI:18277"/>
        <dbReference type="ChEBI" id="CHEBI:33019"/>
        <dbReference type="ChEBI" id="CHEBI:58017"/>
        <dbReference type="EC" id="2.4.2.18"/>
    </reaction>
</comment>
<reference evidence="12 13" key="1">
    <citation type="journal article" date="2018" name="Nat. Biotechnol.">
        <title>A standardized bacterial taxonomy based on genome phylogeny substantially revises the tree of life.</title>
        <authorList>
            <person name="Parks D.H."/>
            <person name="Chuvochina M."/>
            <person name="Waite D.W."/>
            <person name="Rinke C."/>
            <person name="Skarshewski A."/>
            <person name="Chaumeil P.A."/>
            <person name="Hugenholtz P."/>
        </authorList>
    </citation>
    <scope>NUCLEOTIDE SEQUENCE [LARGE SCALE GENOMIC DNA]</scope>
    <source>
        <strain evidence="12">UBA9360</strain>
    </source>
</reference>
<dbReference type="EC" id="2.4.2.18" evidence="9"/>
<feature type="binding site" evidence="9">
    <location>
        <position position="222"/>
    </location>
    <ligand>
        <name>Mg(2+)</name>
        <dbReference type="ChEBI" id="CHEBI:18420"/>
        <label>2</label>
    </ligand>
</feature>
<feature type="binding site" evidence="9">
    <location>
        <position position="223"/>
    </location>
    <ligand>
        <name>Mg(2+)</name>
        <dbReference type="ChEBI" id="CHEBI:18420"/>
        <label>2</label>
    </ligand>
</feature>
<feature type="binding site" evidence="9">
    <location>
        <position position="223"/>
    </location>
    <ligand>
        <name>Mg(2+)</name>
        <dbReference type="ChEBI" id="CHEBI:18420"/>
        <label>1</label>
    </ligand>
</feature>
<evidence type="ECO:0000259" key="11">
    <source>
        <dbReference type="Pfam" id="PF02885"/>
    </source>
</evidence>
<keyword evidence="6 9" id="KW-0057">Aromatic amino acid biosynthesis</keyword>
<organism evidence="12 13">
    <name type="scientific">Idiomarina baltica</name>
    <dbReference type="NCBI Taxonomy" id="190892"/>
    <lineage>
        <taxon>Bacteria</taxon>
        <taxon>Pseudomonadati</taxon>
        <taxon>Pseudomonadota</taxon>
        <taxon>Gammaproteobacteria</taxon>
        <taxon>Alteromonadales</taxon>
        <taxon>Idiomarinaceae</taxon>
        <taxon>Idiomarina</taxon>
    </lineage>
</organism>
<dbReference type="RefSeq" id="WP_006956561.1">
    <property type="nucleotide sequence ID" value="NZ_DAIRLQ010000005.1"/>
</dbReference>
<keyword evidence="2 9" id="KW-0028">Amino-acid biosynthesis</keyword>
<dbReference type="Gene3D" id="1.20.970.10">
    <property type="entry name" value="Transferase, Pyrimidine Nucleoside Phosphorylase, Chain C"/>
    <property type="match status" value="1"/>
</dbReference>
<feature type="binding site" evidence="9">
    <location>
        <position position="109"/>
    </location>
    <ligand>
        <name>anthranilate</name>
        <dbReference type="ChEBI" id="CHEBI:16567"/>
        <label>1</label>
    </ligand>
</feature>
<keyword evidence="4 9" id="KW-0808">Transferase</keyword>
<evidence type="ECO:0000313" key="13">
    <source>
        <dbReference type="Proteomes" id="UP000262878"/>
    </source>
</evidence>
<dbReference type="InterPro" id="IPR005940">
    <property type="entry name" value="Anthranilate_Pribosyl_Tfrase"/>
</dbReference>
<dbReference type="Pfam" id="PF02885">
    <property type="entry name" value="Glycos_trans_3N"/>
    <property type="match status" value="1"/>
</dbReference>
<dbReference type="PANTHER" id="PTHR43285">
    <property type="entry name" value="ANTHRANILATE PHOSPHORIBOSYLTRANSFERASE"/>
    <property type="match status" value="1"/>
</dbReference>
<protein>
    <recommendedName>
        <fullName evidence="9">Anthranilate phosphoribosyltransferase</fullName>
        <ecNumber evidence="9">2.4.2.18</ecNumber>
    </recommendedName>
</protein>
<proteinExistence type="inferred from homology"/>
<dbReference type="Proteomes" id="UP000262878">
    <property type="component" value="Unassembled WGS sequence"/>
</dbReference>
<dbReference type="EMBL" id="DMUP01000222">
    <property type="protein sequence ID" value="HAR56949.1"/>
    <property type="molecule type" value="Genomic_DNA"/>
</dbReference>
<feature type="binding site" evidence="9">
    <location>
        <begin position="88"/>
        <end position="91"/>
    </location>
    <ligand>
        <name>5-phospho-alpha-D-ribose 1-diphosphate</name>
        <dbReference type="ChEBI" id="CHEBI:58017"/>
    </ligand>
</feature>
<dbReference type="SUPFAM" id="SSF52418">
    <property type="entry name" value="Nucleoside phosphorylase/phosphoribosyltransferase catalytic domain"/>
    <property type="match status" value="1"/>
</dbReference>
<keyword evidence="9" id="KW-0460">Magnesium</keyword>
<comment type="similarity">
    <text evidence="8">In the C-terminal section; belongs to the anthranilate phosphoribosyltransferase family.</text>
</comment>
<comment type="similarity">
    <text evidence="9">Belongs to the anthranilate phosphoribosyltransferase family.</text>
</comment>
<feature type="binding site" evidence="9">
    <location>
        <position position="78"/>
    </location>
    <ligand>
        <name>anthranilate</name>
        <dbReference type="ChEBI" id="CHEBI:16567"/>
        <label>1</label>
    </ligand>
</feature>
<dbReference type="NCBIfam" id="TIGR01245">
    <property type="entry name" value="trpD"/>
    <property type="match status" value="1"/>
</dbReference>
<dbReference type="UniPathway" id="UPA00035">
    <property type="reaction ID" value="UER00041"/>
</dbReference>
<evidence type="ECO:0000259" key="10">
    <source>
        <dbReference type="Pfam" id="PF00591"/>
    </source>
</evidence>
<dbReference type="AlphaFoldDB" id="A0A348WQY7"/>
<comment type="caution">
    <text evidence="9">Lacks conserved residue(s) required for the propagation of feature annotation.</text>
</comment>
<dbReference type="GO" id="GO:0000162">
    <property type="term" value="P:L-tryptophan biosynthetic process"/>
    <property type="evidence" value="ECO:0007669"/>
    <property type="project" value="UniProtKB-UniRule"/>
</dbReference>
<feature type="binding site" evidence="9">
    <location>
        <position position="86"/>
    </location>
    <ligand>
        <name>5-phospho-alpha-D-ribose 1-diphosphate</name>
        <dbReference type="ChEBI" id="CHEBI:58017"/>
    </ligand>
</feature>
<dbReference type="STRING" id="314276.OS145_10490"/>
<comment type="cofactor">
    <cofactor evidence="9">
        <name>Mg(2+)</name>
        <dbReference type="ChEBI" id="CHEBI:18420"/>
    </cofactor>
    <text evidence="9">Binds 2 magnesium ions per monomer.</text>
</comment>
<dbReference type="InterPro" id="IPR000312">
    <property type="entry name" value="Glycosyl_Trfase_fam3"/>
</dbReference>
<dbReference type="GO" id="GO:0004048">
    <property type="term" value="F:anthranilate phosphoribosyltransferase activity"/>
    <property type="evidence" value="ECO:0007669"/>
    <property type="project" value="UniProtKB-UniRule"/>
</dbReference>
<evidence type="ECO:0000256" key="9">
    <source>
        <dbReference type="HAMAP-Rule" id="MF_00211"/>
    </source>
</evidence>
<evidence type="ECO:0000256" key="4">
    <source>
        <dbReference type="ARBA" id="ARBA00022679"/>
    </source>
</evidence>
<comment type="subunit">
    <text evidence="9">Homodimer.</text>
</comment>
<sequence>MNEITTLLEGRPLSQDESQKLFRHLVKGELNDAQISAALVAMKLRGETPAELAGAARAVLDVSKPLTSTNGILADSCGTGGDGSNSINLSTTSALVASSMGLPMAKHGNRSVSSRSGSADVLESLGLRVDLDPREASKQLADHGFCFLFAPHYHPGIKHAMPVRQTLKTRTLFNLIGPLVNPARPNIQLLGVYSPIWLQPMAETLQRLGTERAMVVHGSGVDEFALHGTTEVVELRDNQLEQYTLSVSDFGLNEAPLSELKGGDADFNATVLKRILAGQGSRAQNHAIAINTAPLLVMADKFSDYKQAAQAVLEHLASGAAMTHLEAIQAVQGGIYVE</sequence>
<feature type="binding site" evidence="9">
    <location>
        <begin position="106"/>
        <end position="114"/>
    </location>
    <ligand>
        <name>5-phospho-alpha-D-ribose 1-diphosphate</name>
        <dbReference type="ChEBI" id="CHEBI:58017"/>
    </ligand>
</feature>
<accession>A0A348WQY7</accession>
<dbReference type="FunFam" id="3.40.1030.10:FF:000002">
    <property type="entry name" value="Anthranilate phosphoribosyltransferase"/>
    <property type="match status" value="1"/>
</dbReference>
<feature type="binding site" evidence="9">
    <location>
        <position position="90"/>
    </location>
    <ligand>
        <name>Mg(2+)</name>
        <dbReference type="ChEBI" id="CHEBI:18420"/>
        <label>1</label>
    </ligand>
</feature>
<name>A0A348WQY7_9GAMM</name>
<dbReference type="InterPro" id="IPR017459">
    <property type="entry name" value="Glycosyl_Trfase_fam3_N_dom"/>
</dbReference>
<evidence type="ECO:0000313" key="12">
    <source>
        <dbReference type="EMBL" id="HAR56949.1"/>
    </source>
</evidence>
<dbReference type="SUPFAM" id="SSF47648">
    <property type="entry name" value="Nucleoside phosphorylase/phosphoribosyltransferase N-terminal domain"/>
    <property type="match status" value="1"/>
</dbReference>
<evidence type="ECO:0000256" key="1">
    <source>
        <dbReference type="ARBA" id="ARBA00004907"/>
    </source>
</evidence>
<feature type="binding site" evidence="9">
    <location>
        <position position="164"/>
    </location>
    <ligand>
        <name>anthranilate</name>
        <dbReference type="ChEBI" id="CHEBI:16567"/>
        <label>2</label>
    </ligand>
</feature>
<feature type="binding site" evidence="9">
    <location>
        <begin position="81"/>
        <end position="82"/>
    </location>
    <ligand>
        <name>5-phospho-alpha-D-ribose 1-diphosphate</name>
        <dbReference type="ChEBI" id="CHEBI:58017"/>
    </ligand>
</feature>
<feature type="binding site" evidence="9">
    <location>
        <position position="118"/>
    </location>
    <ligand>
        <name>5-phospho-alpha-D-ribose 1-diphosphate</name>
        <dbReference type="ChEBI" id="CHEBI:58017"/>
    </ligand>
</feature>
<comment type="pathway">
    <text evidence="1 9">Amino-acid biosynthesis; L-tryptophan biosynthesis; L-tryptophan from chorismate: step 2/5.</text>
</comment>
<feature type="domain" description="Glycosyl transferase family 3 N-terminal" evidence="11">
    <location>
        <begin position="4"/>
        <end position="61"/>
    </location>
</feature>
<gene>
    <name evidence="9 12" type="primary">trpD</name>
    <name evidence="12" type="ORF">DCR58_09230</name>
</gene>
<evidence type="ECO:0000256" key="5">
    <source>
        <dbReference type="ARBA" id="ARBA00022822"/>
    </source>
</evidence>
<evidence type="ECO:0000256" key="8">
    <source>
        <dbReference type="ARBA" id="ARBA00061188"/>
    </source>
</evidence>
<feature type="binding site" evidence="9">
    <location>
        <position position="78"/>
    </location>
    <ligand>
        <name>5-phospho-alpha-D-ribose 1-diphosphate</name>
        <dbReference type="ChEBI" id="CHEBI:58017"/>
    </ligand>
</feature>
<evidence type="ECO:0000256" key="3">
    <source>
        <dbReference type="ARBA" id="ARBA00022676"/>
    </source>
</evidence>
<evidence type="ECO:0000256" key="6">
    <source>
        <dbReference type="ARBA" id="ARBA00023141"/>
    </source>
</evidence>
<comment type="caution">
    <text evidence="12">The sequence shown here is derived from an EMBL/GenBank/DDBJ whole genome shotgun (WGS) entry which is preliminary data.</text>
</comment>
<dbReference type="GO" id="GO:0005829">
    <property type="term" value="C:cytosol"/>
    <property type="evidence" value="ECO:0007669"/>
    <property type="project" value="TreeGrafter"/>
</dbReference>
<dbReference type="HAMAP" id="MF_00211">
    <property type="entry name" value="TrpD"/>
    <property type="match status" value="1"/>
</dbReference>